<feature type="transmembrane region" description="Helical" evidence="1">
    <location>
        <begin position="206"/>
        <end position="228"/>
    </location>
</feature>
<proteinExistence type="predicted"/>
<comment type="caution">
    <text evidence="2">The sequence shown here is derived from an EMBL/GenBank/DDBJ whole genome shotgun (WGS) entry which is preliminary data.</text>
</comment>
<sequence>MSLYLLSKDVQVINGIYKNLKEDERYIFFMNIMPYASVCIDSATELFINTFEIKFISEEEWNLAKRIRTKLKMYNKKIKRNVEVLDSIYSFQDEYFEDLCKFQFIKDSKMYYNFGTYLLENKYIGNNFLFHWYFGYEDKKNKNKKVDEFESMKASSIDMGKILGKLINAIGKYEEGEIDLYDINLRVIYNDYNLSKDKYKFFSDNYYESITIIIFNILCSINFILYFLGKIIRNSNQFYFRVKYLCYYYSILNLSVIENYTKINYKKRNSLDDLYKSIKDLNLNSELINTPFRNCMAHYIIKQEYIKENELLLDVPLYGLVEKYFGKDYVSLNNEIHDNLVKLANVIEDFILDKPD</sequence>
<keyword evidence="1" id="KW-0472">Membrane</keyword>
<accession>A0AAN5VPA0</accession>
<evidence type="ECO:0000313" key="3">
    <source>
        <dbReference type="Proteomes" id="UP000878956"/>
    </source>
</evidence>
<reference evidence="2" key="2">
    <citation type="submission" date="2021-06" db="EMBL/GenBank/DDBJ databases">
        <authorList>
            <consortium name="NCBI Pathogen Detection Project"/>
        </authorList>
    </citation>
    <scope>NUCLEOTIDE SEQUENCE</scope>
    <source>
        <strain evidence="2">HN1000</strain>
    </source>
</reference>
<gene>
    <name evidence="2" type="ORF">KRM00_003249</name>
</gene>
<name>A0AAN5VPA0_CLODI</name>
<dbReference type="AlphaFoldDB" id="A0AAN5VPA0"/>
<evidence type="ECO:0000256" key="1">
    <source>
        <dbReference type="SAM" id="Phobius"/>
    </source>
</evidence>
<dbReference type="RefSeq" id="WP_032507134.1">
    <property type="nucleotide sequence ID" value="NZ_FULL01000006.1"/>
</dbReference>
<organism evidence="2 3">
    <name type="scientific">Clostridioides difficile</name>
    <name type="common">Peptoclostridium difficile</name>
    <dbReference type="NCBI Taxonomy" id="1496"/>
    <lineage>
        <taxon>Bacteria</taxon>
        <taxon>Bacillati</taxon>
        <taxon>Bacillota</taxon>
        <taxon>Clostridia</taxon>
        <taxon>Peptostreptococcales</taxon>
        <taxon>Peptostreptococcaceae</taxon>
        <taxon>Clostridioides</taxon>
    </lineage>
</organism>
<keyword evidence="1" id="KW-1133">Transmembrane helix</keyword>
<evidence type="ECO:0000313" key="2">
    <source>
        <dbReference type="EMBL" id="HBH1543717.1"/>
    </source>
</evidence>
<protein>
    <submittedName>
        <fullName evidence="2">Uncharacterized protein</fullName>
    </submittedName>
</protein>
<keyword evidence="1" id="KW-0812">Transmembrane</keyword>
<dbReference type="EMBL" id="DAEPXK010000046">
    <property type="protein sequence ID" value="HBH1543717.1"/>
    <property type="molecule type" value="Genomic_DNA"/>
</dbReference>
<dbReference type="Proteomes" id="UP000878956">
    <property type="component" value="Unassembled WGS sequence"/>
</dbReference>
<reference evidence="2" key="1">
    <citation type="journal article" date="2018" name="Genome Biol.">
        <title>SKESA: strategic k-mer extension for scrupulous assemblies.</title>
        <authorList>
            <person name="Souvorov A."/>
            <person name="Agarwala R."/>
            <person name="Lipman D.J."/>
        </authorList>
    </citation>
    <scope>NUCLEOTIDE SEQUENCE</scope>
    <source>
        <strain evidence="2">HN1000</strain>
    </source>
</reference>